<dbReference type="EMBL" id="JAPQKP010000004">
    <property type="protein sequence ID" value="KAJ5193758.1"/>
    <property type="molecule type" value="Genomic_DNA"/>
</dbReference>
<evidence type="ECO:0000259" key="5">
    <source>
        <dbReference type="Pfam" id="PF00172"/>
    </source>
</evidence>
<dbReference type="Gene3D" id="4.10.240.10">
    <property type="entry name" value="Zn(2)-C6 fungal-type DNA-binding domain"/>
    <property type="match status" value="1"/>
</dbReference>
<evidence type="ECO:0000256" key="1">
    <source>
        <dbReference type="ARBA" id="ARBA00023015"/>
    </source>
</evidence>
<protein>
    <recommendedName>
        <fullName evidence="5">Zn(2)-C6 fungal-type domain-containing protein</fullName>
    </recommendedName>
</protein>
<keyword evidence="2" id="KW-0238">DNA-binding</keyword>
<dbReference type="InterPro" id="IPR001138">
    <property type="entry name" value="Zn2Cys6_DnaBD"/>
</dbReference>
<sequence>MDASGLKCLAVKSPSSRDDKCRVVCSSEEVGTQAQVWVHRRVKCDEEKPQCRRCVSTGRKCGYAHPPSVVEGFGSCYNNDSCRQRLVTCDIVSPGSSSPSFGSHPLDKVTISHKHLSERTEGVPRLTGREFPLIYPLAESWNIHFIPFVINKFRLSFQMAKSIYDTVPDVLSKAEEESALYQACNAVACAYMANITRTSKATSDRAKTYGIALMAIRSTIQNPQQCKSDNTLLAIWLLGLYELLLGTRNDTEPVATPGWQIHNQVLSEMIRLRGSEQFTTRNGRNLFVVIFSNVETKALISGKESKEAFAWFLQFHKYCEPSEYPMLRACIFSHHCARICSRIRVLVDTGDLDEVLSNSPSILQDIDDVEQATQPLSHEKAVSSYVVEPPLTPYARPKDPYPCYVGVHILQSNFRMRLSYAVLEFLGYACKAPGCTPQQRMIFKRYQRRCLEEIQALVAKASRVLHILPDMGSDELLDQREDAAGELNGNYFRTGESPDTVQALFREPRERSTGAVRVCLDFQQQDRKSTLLFNHSDRGISVLRFRFGNEIEAH</sequence>
<reference evidence="6" key="1">
    <citation type="submission" date="2022-11" db="EMBL/GenBank/DDBJ databases">
        <authorList>
            <person name="Petersen C."/>
        </authorList>
    </citation>
    <scope>NUCLEOTIDE SEQUENCE</scope>
    <source>
        <strain evidence="6">IBT 16849</strain>
    </source>
</reference>
<keyword evidence="4" id="KW-0539">Nucleus</keyword>
<feature type="domain" description="Zn(2)-C6 fungal-type" evidence="5">
    <location>
        <begin position="40"/>
        <end position="66"/>
    </location>
</feature>
<dbReference type="AlphaFoldDB" id="A0A9W9JBL5"/>
<dbReference type="Pfam" id="PF00172">
    <property type="entry name" value="Zn_clus"/>
    <property type="match status" value="1"/>
</dbReference>
<evidence type="ECO:0000256" key="4">
    <source>
        <dbReference type="ARBA" id="ARBA00023242"/>
    </source>
</evidence>
<evidence type="ECO:0000313" key="7">
    <source>
        <dbReference type="Proteomes" id="UP001150879"/>
    </source>
</evidence>
<dbReference type="Pfam" id="PF11951">
    <property type="entry name" value="Fungal_trans_2"/>
    <property type="match status" value="1"/>
</dbReference>
<dbReference type="PANTHER" id="PTHR38791">
    <property type="entry name" value="ZN(II)2CYS6 TRANSCRIPTION FACTOR (EUROFUNG)-RELATED-RELATED"/>
    <property type="match status" value="1"/>
</dbReference>
<dbReference type="Proteomes" id="UP001150879">
    <property type="component" value="Unassembled WGS sequence"/>
</dbReference>
<dbReference type="CDD" id="cd00067">
    <property type="entry name" value="GAL4"/>
    <property type="match status" value="1"/>
</dbReference>
<evidence type="ECO:0000256" key="3">
    <source>
        <dbReference type="ARBA" id="ARBA00023163"/>
    </source>
</evidence>
<dbReference type="InterPro" id="IPR053175">
    <property type="entry name" value="DHMBA_Reg_Transcription_Factor"/>
</dbReference>
<evidence type="ECO:0000313" key="6">
    <source>
        <dbReference type="EMBL" id="KAJ5193758.1"/>
    </source>
</evidence>
<dbReference type="GO" id="GO:0000981">
    <property type="term" value="F:DNA-binding transcription factor activity, RNA polymerase II-specific"/>
    <property type="evidence" value="ECO:0007669"/>
    <property type="project" value="InterPro"/>
</dbReference>
<dbReference type="InterPro" id="IPR036864">
    <property type="entry name" value="Zn2-C6_fun-type_DNA-bd_sf"/>
</dbReference>
<dbReference type="InterPro" id="IPR021858">
    <property type="entry name" value="Fun_TF"/>
</dbReference>
<evidence type="ECO:0000256" key="2">
    <source>
        <dbReference type="ARBA" id="ARBA00023125"/>
    </source>
</evidence>
<keyword evidence="3" id="KW-0804">Transcription</keyword>
<name>A0A9W9JBL5_9EURO</name>
<comment type="caution">
    <text evidence="6">The sequence shown here is derived from an EMBL/GenBank/DDBJ whole genome shotgun (WGS) entry which is preliminary data.</text>
</comment>
<dbReference type="GO" id="GO:0008270">
    <property type="term" value="F:zinc ion binding"/>
    <property type="evidence" value="ECO:0007669"/>
    <property type="project" value="InterPro"/>
</dbReference>
<gene>
    <name evidence="6" type="ORF">N7472_006224</name>
</gene>
<proteinExistence type="predicted"/>
<dbReference type="GO" id="GO:0003677">
    <property type="term" value="F:DNA binding"/>
    <property type="evidence" value="ECO:0007669"/>
    <property type="project" value="UniProtKB-KW"/>
</dbReference>
<accession>A0A9W9JBL5</accession>
<dbReference type="SUPFAM" id="SSF57701">
    <property type="entry name" value="Zn2/Cys6 DNA-binding domain"/>
    <property type="match status" value="1"/>
</dbReference>
<organism evidence="6 7">
    <name type="scientific">Penicillium cf. griseofulvum</name>
    <dbReference type="NCBI Taxonomy" id="2972120"/>
    <lineage>
        <taxon>Eukaryota</taxon>
        <taxon>Fungi</taxon>
        <taxon>Dikarya</taxon>
        <taxon>Ascomycota</taxon>
        <taxon>Pezizomycotina</taxon>
        <taxon>Eurotiomycetes</taxon>
        <taxon>Eurotiomycetidae</taxon>
        <taxon>Eurotiales</taxon>
        <taxon>Aspergillaceae</taxon>
        <taxon>Penicillium</taxon>
    </lineage>
</organism>
<reference evidence="6" key="2">
    <citation type="journal article" date="2023" name="IMA Fungus">
        <title>Comparative genomic study of the Penicillium genus elucidates a diverse pangenome and 15 lateral gene transfer events.</title>
        <authorList>
            <person name="Petersen C."/>
            <person name="Sorensen T."/>
            <person name="Nielsen M.R."/>
            <person name="Sondergaard T.E."/>
            <person name="Sorensen J.L."/>
            <person name="Fitzpatrick D.A."/>
            <person name="Frisvad J.C."/>
            <person name="Nielsen K.L."/>
        </authorList>
    </citation>
    <scope>NUCLEOTIDE SEQUENCE</scope>
    <source>
        <strain evidence="6">IBT 16849</strain>
    </source>
</reference>
<keyword evidence="7" id="KW-1185">Reference proteome</keyword>
<keyword evidence="1" id="KW-0805">Transcription regulation</keyword>